<protein>
    <submittedName>
        <fullName evidence="1">Uncharacterized protein</fullName>
    </submittedName>
</protein>
<gene>
    <name evidence="1" type="ORF">ACD_49C00062G0013</name>
</gene>
<evidence type="ECO:0000313" key="1">
    <source>
        <dbReference type="EMBL" id="EKD66149.1"/>
    </source>
</evidence>
<organism evidence="1">
    <name type="scientific">uncultured bacterium</name>
    <name type="common">gcode 4</name>
    <dbReference type="NCBI Taxonomy" id="1234023"/>
    <lineage>
        <taxon>Bacteria</taxon>
        <taxon>environmental samples</taxon>
    </lineage>
</organism>
<dbReference type="AlphaFoldDB" id="K2BVC8"/>
<reference evidence="1" key="1">
    <citation type="journal article" date="2012" name="Science">
        <title>Fermentation, hydrogen, and sulfur metabolism in multiple uncultivated bacterial phyla.</title>
        <authorList>
            <person name="Wrighton K.C."/>
            <person name="Thomas B.C."/>
            <person name="Sharon I."/>
            <person name="Miller C.S."/>
            <person name="Castelle C.J."/>
            <person name="VerBerkmoes N.C."/>
            <person name="Wilkins M.J."/>
            <person name="Hettich R.L."/>
            <person name="Lipton M.S."/>
            <person name="Williams K.H."/>
            <person name="Long P.E."/>
            <person name="Banfield J.F."/>
        </authorList>
    </citation>
    <scope>NUCLEOTIDE SEQUENCE [LARGE SCALE GENOMIC DNA]</scope>
</reference>
<name>K2BVC8_9BACT</name>
<comment type="caution">
    <text evidence="1">The sequence shown here is derived from an EMBL/GenBank/DDBJ whole genome shotgun (WGS) entry which is preliminary data.</text>
</comment>
<dbReference type="EMBL" id="AMFJ01021648">
    <property type="protein sequence ID" value="EKD66149.1"/>
    <property type="molecule type" value="Genomic_DNA"/>
</dbReference>
<sequence>MELQRKVNLKNLDNDRAVVDRLIDENITQKLDQYLQKFNKTDLVCKVWLSMERNKKWLFNWVLQILVDWKKFRYAREDYKKLDDLINHLFDHFKEKLAKK</sequence>
<accession>K2BVC8</accession>
<proteinExistence type="predicted"/>